<evidence type="ECO:0000313" key="1">
    <source>
        <dbReference type="EMBL" id="AQT67252.1"/>
    </source>
</evidence>
<evidence type="ECO:0000313" key="2">
    <source>
        <dbReference type="Proteomes" id="UP000189674"/>
    </source>
</evidence>
<dbReference type="Proteomes" id="UP000189674">
    <property type="component" value="Chromosome"/>
</dbReference>
<dbReference type="AlphaFoldDB" id="A0A1U9NH42"/>
<accession>A0A1U9NH42</accession>
<keyword evidence="2" id="KW-1185">Reference proteome</keyword>
<sequence>MGEEVGPIEEVSDLHEAESMVAMYDELIEKVRRQRG</sequence>
<organism evidence="1 2">
    <name type="scientific">Anaerohalosphaera lusitana</name>
    <dbReference type="NCBI Taxonomy" id="1936003"/>
    <lineage>
        <taxon>Bacteria</taxon>
        <taxon>Pseudomonadati</taxon>
        <taxon>Planctomycetota</taxon>
        <taxon>Phycisphaerae</taxon>
        <taxon>Sedimentisphaerales</taxon>
        <taxon>Anaerohalosphaeraceae</taxon>
        <taxon>Anaerohalosphaera</taxon>
    </lineage>
</organism>
<protein>
    <submittedName>
        <fullName evidence="1">Uncharacterized protein</fullName>
    </submittedName>
</protein>
<proteinExistence type="predicted"/>
<dbReference type="KEGG" id="alus:STSP2_00395"/>
<reference evidence="2" key="1">
    <citation type="submission" date="2017-02" db="EMBL/GenBank/DDBJ databases">
        <title>Comparative genomics and description of representatives of a novel lineage of planctomycetes thriving in anoxic sediments.</title>
        <authorList>
            <person name="Spring S."/>
            <person name="Bunk B."/>
            <person name="Sproer C."/>
        </authorList>
    </citation>
    <scope>NUCLEOTIDE SEQUENCE [LARGE SCALE GENOMIC DNA]</scope>
    <source>
        <strain evidence="2">ST-NAGAB-D1</strain>
    </source>
</reference>
<gene>
    <name evidence="1" type="ORF">STSP2_00395</name>
</gene>
<name>A0A1U9NH42_9BACT</name>
<dbReference type="EMBL" id="CP019791">
    <property type="protein sequence ID" value="AQT67252.1"/>
    <property type="molecule type" value="Genomic_DNA"/>
</dbReference>